<accession>A0A9D2UVR4</accession>
<protein>
    <submittedName>
        <fullName evidence="3">DUF4143 domain-containing protein</fullName>
    </submittedName>
</protein>
<dbReference type="PANTHER" id="PTHR33295">
    <property type="entry name" value="ATPASE"/>
    <property type="match status" value="1"/>
</dbReference>
<sequence>MVDFRRKLNDAVTSWLEDEGEERPLIVKGARRVGKTHLIEHLDEALAGRKLVKLDFQTDSQLVEEIFSGPTNDIAGIVRRISEYLGVALSPSKTLLFFDEVQLNERALNSLRFFAGSEWKVVGTGSLLGVTIKQRKLPFPSDVKQIELHPLNFEEFLWALGEVPMANAIREHFETGESYILHDRAMELYRRFLVLGGMPRVVRSYVETGLFEKAVERQREINDTYVADMTDPDNGINGAAAKRIWESLTKQLLRSSTRKFKYSEVERGGRREKLLEPLEWLEAAGVVTKNDLTKDMRAPLTPYGDEDGTFFKLYVSDTGIMFHKFGISPATYLDTPTRELLSSDFRGALAENFVMQSLTANDARTFYWMPDDNATRGELDFVMQTDRAEVIPIEVKSGRNVSAKSLKRFVEGALSPHAFRVSEQQFAISQIPNTDCTLRSIPLYAAFCLGE</sequence>
<feature type="domain" description="DUF4143" evidence="2">
    <location>
        <begin position="228"/>
        <end position="398"/>
    </location>
</feature>
<evidence type="ECO:0000313" key="3">
    <source>
        <dbReference type="EMBL" id="HJF65224.1"/>
    </source>
</evidence>
<dbReference type="InterPro" id="IPR041682">
    <property type="entry name" value="AAA_14"/>
</dbReference>
<evidence type="ECO:0000259" key="1">
    <source>
        <dbReference type="Pfam" id="PF13173"/>
    </source>
</evidence>
<dbReference type="AlphaFoldDB" id="A0A9D2UVR4"/>
<comment type="caution">
    <text evidence="3">The sequence shown here is derived from an EMBL/GenBank/DDBJ whole genome shotgun (WGS) entry which is preliminary data.</text>
</comment>
<dbReference type="Pfam" id="PF13173">
    <property type="entry name" value="AAA_14"/>
    <property type="match status" value="1"/>
</dbReference>
<dbReference type="Proteomes" id="UP000786989">
    <property type="component" value="Unassembled WGS sequence"/>
</dbReference>
<reference evidence="3" key="2">
    <citation type="submission" date="2021-09" db="EMBL/GenBank/DDBJ databases">
        <authorList>
            <person name="Gilroy R."/>
        </authorList>
    </citation>
    <scope>NUCLEOTIDE SEQUENCE</scope>
    <source>
        <strain evidence="3">ChiGjej6B6-11269</strain>
    </source>
</reference>
<dbReference type="Pfam" id="PF13635">
    <property type="entry name" value="DUF4143"/>
    <property type="match status" value="1"/>
</dbReference>
<gene>
    <name evidence="3" type="ORF">K8U77_03785</name>
</gene>
<dbReference type="InterPro" id="IPR027417">
    <property type="entry name" value="P-loop_NTPase"/>
</dbReference>
<organism evidence="3 4">
    <name type="scientific">Slackia equolifaciens</name>
    <dbReference type="NCBI Taxonomy" id="498718"/>
    <lineage>
        <taxon>Bacteria</taxon>
        <taxon>Bacillati</taxon>
        <taxon>Actinomycetota</taxon>
        <taxon>Coriobacteriia</taxon>
        <taxon>Eggerthellales</taxon>
        <taxon>Eggerthellaceae</taxon>
        <taxon>Slackia</taxon>
    </lineage>
</organism>
<reference evidence="3" key="1">
    <citation type="journal article" date="2021" name="PeerJ">
        <title>Extensive microbial diversity within the chicken gut microbiome revealed by metagenomics and culture.</title>
        <authorList>
            <person name="Gilroy R."/>
            <person name="Ravi A."/>
            <person name="Getino M."/>
            <person name="Pursley I."/>
            <person name="Horton D.L."/>
            <person name="Alikhan N.F."/>
            <person name="Baker D."/>
            <person name="Gharbi K."/>
            <person name="Hall N."/>
            <person name="Watson M."/>
            <person name="Adriaenssens E.M."/>
            <person name="Foster-Nyarko E."/>
            <person name="Jarju S."/>
            <person name="Secka A."/>
            <person name="Antonio M."/>
            <person name="Oren A."/>
            <person name="Chaudhuri R.R."/>
            <person name="La Ragione R."/>
            <person name="Hildebrand F."/>
            <person name="Pallen M.J."/>
        </authorList>
    </citation>
    <scope>NUCLEOTIDE SEQUENCE</scope>
    <source>
        <strain evidence="3">ChiGjej6B6-11269</strain>
    </source>
</reference>
<proteinExistence type="predicted"/>
<dbReference type="InterPro" id="IPR025420">
    <property type="entry name" value="DUF4143"/>
</dbReference>
<evidence type="ECO:0000313" key="4">
    <source>
        <dbReference type="Proteomes" id="UP000786989"/>
    </source>
</evidence>
<dbReference type="PANTHER" id="PTHR33295:SF7">
    <property type="entry name" value="ATPASE"/>
    <property type="match status" value="1"/>
</dbReference>
<evidence type="ECO:0000259" key="2">
    <source>
        <dbReference type="Pfam" id="PF13635"/>
    </source>
</evidence>
<feature type="domain" description="AAA" evidence="1">
    <location>
        <begin position="22"/>
        <end position="157"/>
    </location>
</feature>
<dbReference type="SUPFAM" id="SSF52540">
    <property type="entry name" value="P-loop containing nucleoside triphosphate hydrolases"/>
    <property type="match status" value="1"/>
</dbReference>
<dbReference type="EMBL" id="DYWI01000060">
    <property type="protein sequence ID" value="HJF65224.1"/>
    <property type="molecule type" value="Genomic_DNA"/>
</dbReference>
<name>A0A9D2UVR4_9ACTN</name>